<dbReference type="Pfam" id="PF02037">
    <property type="entry name" value="SAP"/>
    <property type="match status" value="1"/>
</dbReference>
<evidence type="ECO:0000313" key="4">
    <source>
        <dbReference type="Proteomes" id="UP000807469"/>
    </source>
</evidence>
<evidence type="ECO:0000256" key="1">
    <source>
        <dbReference type="SAM" id="MobiDB-lite"/>
    </source>
</evidence>
<dbReference type="EMBL" id="MU155150">
    <property type="protein sequence ID" value="KAF9483763.1"/>
    <property type="molecule type" value="Genomic_DNA"/>
</dbReference>
<dbReference type="SUPFAM" id="SSF68906">
    <property type="entry name" value="SAP domain"/>
    <property type="match status" value="1"/>
</dbReference>
<reference evidence="3" key="1">
    <citation type="submission" date="2020-11" db="EMBL/GenBank/DDBJ databases">
        <authorList>
            <consortium name="DOE Joint Genome Institute"/>
            <person name="Ahrendt S."/>
            <person name="Riley R."/>
            <person name="Andreopoulos W."/>
            <person name="Labutti K."/>
            <person name="Pangilinan J."/>
            <person name="Ruiz-Duenas F.J."/>
            <person name="Barrasa J.M."/>
            <person name="Sanchez-Garcia M."/>
            <person name="Camarero S."/>
            <person name="Miyauchi S."/>
            <person name="Serrano A."/>
            <person name="Linde D."/>
            <person name="Babiker R."/>
            <person name="Drula E."/>
            <person name="Ayuso-Fernandez I."/>
            <person name="Pacheco R."/>
            <person name="Padilla G."/>
            <person name="Ferreira P."/>
            <person name="Barriuso J."/>
            <person name="Kellner H."/>
            <person name="Castanera R."/>
            <person name="Alfaro M."/>
            <person name="Ramirez L."/>
            <person name="Pisabarro A.G."/>
            <person name="Kuo A."/>
            <person name="Tritt A."/>
            <person name="Lipzen A."/>
            <person name="He G."/>
            <person name="Yan M."/>
            <person name="Ng V."/>
            <person name="Cullen D."/>
            <person name="Martin F."/>
            <person name="Rosso M.-N."/>
            <person name="Henrissat B."/>
            <person name="Hibbett D."/>
            <person name="Martinez A.T."/>
            <person name="Grigoriev I.V."/>
        </authorList>
    </citation>
    <scope>NUCLEOTIDE SEQUENCE</scope>
    <source>
        <strain evidence="3">CIRM-BRFM 674</strain>
    </source>
</reference>
<sequence length="218" mass="23312">MLRLPRLSARLPSISSRGLVSSALLSRAWQNASIAELRSEAKLRGLSAKGSKAALVSRIEDHETSFHKSNIALSRLASSVSSAPAQSINTTEAPGNPEPPVVPHVPFILDSKIPDLSVREPLPPVQVPYVPDFWNSSTPDEPAVEEALPKVLVVAGAETHHGGGPSHSSLDLEEPQNKLGIDYHPKSTRSSSFLDDLTEDLGLPPVSDIKKGISSLFK</sequence>
<feature type="domain" description="SAP" evidence="2">
    <location>
        <begin position="29"/>
        <end position="63"/>
    </location>
</feature>
<dbReference type="PROSITE" id="PS50800">
    <property type="entry name" value="SAP"/>
    <property type="match status" value="1"/>
</dbReference>
<name>A0A9P5ZAT8_9AGAR</name>
<organism evidence="3 4">
    <name type="scientific">Pholiota conissans</name>
    <dbReference type="NCBI Taxonomy" id="109636"/>
    <lineage>
        <taxon>Eukaryota</taxon>
        <taxon>Fungi</taxon>
        <taxon>Dikarya</taxon>
        <taxon>Basidiomycota</taxon>
        <taxon>Agaricomycotina</taxon>
        <taxon>Agaricomycetes</taxon>
        <taxon>Agaricomycetidae</taxon>
        <taxon>Agaricales</taxon>
        <taxon>Agaricineae</taxon>
        <taxon>Strophariaceae</taxon>
        <taxon>Pholiota</taxon>
    </lineage>
</organism>
<dbReference type="Gene3D" id="1.10.720.30">
    <property type="entry name" value="SAP domain"/>
    <property type="match status" value="1"/>
</dbReference>
<dbReference type="SMART" id="SM00513">
    <property type="entry name" value="SAP"/>
    <property type="match status" value="1"/>
</dbReference>
<dbReference type="InterPro" id="IPR003034">
    <property type="entry name" value="SAP_dom"/>
</dbReference>
<dbReference type="Proteomes" id="UP000807469">
    <property type="component" value="Unassembled WGS sequence"/>
</dbReference>
<evidence type="ECO:0000259" key="2">
    <source>
        <dbReference type="PROSITE" id="PS50800"/>
    </source>
</evidence>
<gene>
    <name evidence="3" type="ORF">BDN70DRAFT_873366</name>
</gene>
<protein>
    <recommendedName>
        <fullName evidence="2">SAP domain-containing protein</fullName>
    </recommendedName>
</protein>
<dbReference type="InterPro" id="IPR036361">
    <property type="entry name" value="SAP_dom_sf"/>
</dbReference>
<proteinExistence type="predicted"/>
<evidence type="ECO:0000313" key="3">
    <source>
        <dbReference type="EMBL" id="KAF9483763.1"/>
    </source>
</evidence>
<feature type="region of interest" description="Disordered" evidence="1">
    <location>
        <begin position="158"/>
        <end position="208"/>
    </location>
</feature>
<accession>A0A9P5ZAT8</accession>
<dbReference type="OrthoDB" id="445357at2759"/>
<keyword evidence="4" id="KW-1185">Reference proteome</keyword>
<dbReference type="AlphaFoldDB" id="A0A9P5ZAT8"/>
<comment type="caution">
    <text evidence="3">The sequence shown here is derived from an EMBL/GenBank/DDBJ whole genome shotgun (WGS) entry which is preliminary data.</text>
</comment>